<name>A0AAE3IV40_9BACI</name>
<evidence type="ECO:0000313" key="2">
    <source>
        <dbReference type="Proteomes" id="UP001209318"/>
    </source>
</evidence>
<dbReference type="EMBL" id="JAOUSF010000002">
    <property type="protein sequence ID" value="MCU9613439.1"/>
    <property type="molecule type" value="Genomic_DNA"/>
</dbReference>
<organism evidence="1 2">
    <name type="scientific">Perspicuibacillus lycopersici</name>
    <dbReference type="NCBI Taxonomy" id="1325689"/>
    <lineage>
        <taxon>Bacteria</taxon>
        <taxon>Bacillati</taxon>
        <taxon>Bacillota</taxon>
        <taxon>Bacilli</taxon>
        <taxon>Bacillales</taxon>
        <taxon>Bacillaceae</taxon>
        <taxon>Perspicuibacillus</taxon>
    </lineage>
</organism>
<sequence length="41" mass="4764">MPLIHVKRIWTPLSLVGISLLKDNDGHYYMKWRGGKLKKIG</sequence>
<reference evidence="1" key="1">
    <citation type="submission" date="2022-10" db="EMBL/GenBank/DDBJ databases">
        <title>Description of Fervidibacillus gen. nov. in the family Fervidibacillaceae fam. nov. with two species, Fervidibacillus albus sp. nov., and Fervidibacillus halotolerans sp. nov., isolated from tidal flat sediments.</title>
        <authorList>
            <person name="Kwon K.K."/>
            <person name="Yang S.-H."/>
        </authorList>
    </citation>
    <scope>NUCLEOTIDE SEQUENCE</scope>
    <source>
        <strain evidence="1">JCM 19140</strain>
    </source>
</reference>
<evidence type="ECO:0000313" key="1">
    <source>
        <dbReference type="EMBL" id="MCU9613439.1"/>
    </source>
</evidence>
<comment type="caution">
    <text evidence="1">The sequence shown here is derived from an EMBL/GenBank/DDBJ whole genome shotgun (WGS) entry which is preliminary data.</text>
</comment>
<protein>
    <submittedName>
        <fullName evidence="1">Uncharacterized protein</fullName>
    </submittedName>
</protein>
<proteinExistence type="predicted"/>
<dbReference type="RefSeq" id="WP_263072645.1">
    <property type="nucleotide sequence ID" value="NZ_JAOUSF010000002.1"/>
</dbReference>
<keyword evidence="2" id="KW-1185">Reference proteome</keyword>
<gene>
    <name evidence="1" type="ORF">OEV98_07705</name>
</gene>
<dbReference type="Proteomes" id="UP001209318">
    <property type="component" value="Unassembled WGS sequence"/>
</dbReference>
<accession>A0AAE3IV40</accession>
<dbReference type="AlphaFoldDB" id="A0AAE3IV40"/>